<feature type="transmembrane region" description="Helical" evidence="9">
    <location>
        <begin position="12"/>
        <end position="33"/>
    </location>
</feature>
<comment type="subcellular location">
    <subcellularLocation>
        <location evidence="1">Cell inner membrane</location>
        <topology evidence="1">Multi-pass membrane protein</topology>
    </subcellularLocation>
    <subcellularLocation>
        <location evidence="9">Cell membrane</location>
        <topology evidence="9">Multi-pass membrane protein</topology>
    </subcellularLocation>
</comment>
<dbReference type="EMBL" id="JRFJ01000003">
    <property type="protein sequence ID" value="KHJ54193.1"/>
    <property type="molecule type" value="Genomic_DNA"/>
</dbReference>
<dbReference type="PANTHER" id="PTHR30614">
    <property type="entry name" value="MEMBRANE COMPONENT OF AMINO ACID ABC TRANSPORTER"/>
    <property type="match status" value="1"/>
</dbReference>
<keyword evidence="3 9" id="KW-0813">Transport</keyword>
<feature type="transmembrane region" description="Helical" evidence="9">
    <location>
        <begin position="53"/>
        <end position="75"/>
    </location>
</feature>
<dbReference type="GO" id="GO:0006865">
    <property type="term" value="P:amino acid transport"/>
    <property type="evidence" value="ECO:0007669"/>
    <property type="project" value="TreeGrafter"/>
</dbReference>
<keyword evidence="8 9" id="KW-0472">Membrane</keyword>
<evidence type="ECO:0000256" key="1">
    <source>
        <dbReference type="ARBA" id="ARBA00004429"/>
    </source>
</evidence>
<dbReference type="InterPro" id="IPR010065">
    <property type="entry name" value="AA_ABC_transptr_permease_3TM"/>
</dbReference>
<dbReference type="GO" id="GO:0022857">
    <property type="term" value="F:transmembrane transporter activity"/>
    <property type="evidence" value="ECO:0007669"/>
    <property type="project" value="InterPro"/>
</dbReference>
<dbReference type="AlphaFoldDB" id="A0A0B1Q0B0"/>
<evidence type="ECO:0000256" key="9">
    <source>
        <dbReference type="RuleBase" id="RU363032"/>
    </source>
</evidence>
<dbReference type="STRING" id="370622.LA66_12060"/>
<feature type="domain" description="ABC transmembrane type-1" evidence="10">
    <location>
        <begin position="52"/>
        <end position="249"/>
    </location>
</feature>
<dbReference type="GO" id="GO:0043190">
    <property type="term" value="C:ATP-binding cassette (ABC) transporter complex"/>
    <property type="evidence" value="ECO:0007669"/>
    <property type="project" value="InterPro"/>
</dbReference>
<evidence type="ECO:0000256" key="8">
    <source>
        <dbReference type="ARBA" id="ARBA00023136"/>
    </source>
</evidence>
<dbReference type="RefSeq" id="WP_039193367.1">
    <property type="nucleotide sequence ID" value="NZ_JRFJ01000003.1"/>
</dbReference>
<keyword evidence="5" id="KW-0997">Cell inner membrane</keyword>
<dbReference type="PROSITE" id="PS50928">
    <property type="entry name" value="ABC_TM1"/>
    <property type="match status" value="1"/>
</dbReference>
<keyword evidence="6 9" id="KW-0812">Transmembrane</keyword>
<dbReference type="NCBIfam" id="TIGR01726">
    <property type="entry name" value="HEQRo_perm_3TM"/>
    <property type="match status" value="1"/>
</dbReference>
<feature type="transmembrane region" description="Helical" evidence="9">
    <location>
        <begin position="196"/>
        <end position="218"/>
    </location>
</feature>
<dbReference type="InterPro" id="IPR035906">
    <property type="entry name" value="MetI-like_sf"/>
</dbReference>
<dbReference type="SUPFAM" id="SSF161098">
    <property type="entry name" value="MetI-like"/>
    <property type="match status" value="1"/>
</dbReference>
<evidence type="ECO:0000256" key="7">
    <source>
        <dbReference type="ARBA" id="ARBA00022989"/>
    </source>
</evidence>
<keyword evidence="7 9" id="KW-1133">Transmembrane helix</keyword>
<evidence type="ECO:0000259" key="10">
    <source>
        <dbReference type="PROSITE" id="PS50928"/>
    </source>
</evidence>
<protein>
    <submittedName>
        <fullName evidence="11">Amino acid ABC transporter permease</fullName>
    </submittedName>
</protein>
<dbReference type="CDD" id="cd06261">
    <property type="entry name" value="TM_PBP2"/>
    <property type="match status" value="1"/>
</dbReference>
<comment type="caution">
    <text evidence="11">The sequence shown here is derived from an EMBL/GenBank/DDBJ whole genome shotgun (WGS) entry which is preliminary data.</text>
</comment>
<dbReference type="Pfam" id="PF00528">
    <property type="entry name" value="BPD_transp_1"/>
    <property type="match status" value="1"/>
</dbReference>
<comment type="similarity">
    <text evidence="2">Belongs to the binding-protein-dependent transport system permease family. HisMQ subfamily.</text>
</comment>
<sequence>MSASTVRQRPGPIGIAALTFWFLAAASLVWYLYSAYNPTLFERYAGRYLDGLWVTIQFVFISFIFGAALSVPIAFGRISRNRITRTLAYGFVSFFRGTPFIAQIFLIYYGFASFRGAFEAVGLWWFFRDAWFCAIFAMVLNTAAYQAEILRGAIRSVPHGQWEGASSLGLSSTVTFFKVILPQALMVALRPYANELILMVKTSAIIAIVTVFDLFGVTRRAYSQTYDFQTYVWAAVIYLLIVETLRNLTVVAEKRLTRHLKR</sequence>
<gene>
    <name evidence="11" type="ORF">LA66_12060</name>
</gene>
<feature type="transmembrane region" description="Helical" evidence="9">
    <location>
        <begin position="123"/>
        <end position="145"/>
    </location>
</feature>
<evidence type="ECO:0000313" key="12">
    <source>
        <dbReference type="Proteomes" id="UP000030826"/>
    </source>
</evidence>
<evidence type="ECO:0000256" key="6">
    <source>
        <dbReference type="ARBA" id="ARBA00022692"/>
    </source>
</evidence>
<dbReference type="InterPro" id="IPR043429">
    <property type="entry name" value="ArtM/GltK/GlnP/TcyL/YhdX-like"/>
</dbReference>
<evidence type="ECO:0000256" key="2">
    <source>
        <dbReference type="ARBA" id="ARBA00010072"/>
    </source>
</evidence>
<accession>A0A0B1Q0B0</accession>
<dbReference type="OrthoDB" id="9814550at2"/>
<feature type="transmembrane region" description="Helical" evidence="9">
    <location>
        <begin position="87"/>
        <end position="111"/>
    </location>
</feature>
<dbReference type="InterPro" id="IPR000515">
    <property type="entry name" value="MetI-like"/>
</dbReference>
<evidence type="ECO:0000256" key="5">
    <source>
        <dbReference type="ARBA" id="ARBA00022519"/>
    </source>
</evidence>
<proteinExistence type="inferred from homology"/>
<dbReference type="Gene3D" id="1.10.3720.10">
    <property type="entry name" value="MetI-like"/>
    <property type="match status" value="1"/>
</dbReference>
<evidence type="ECO:0000256" key="3">
    <source>
        <dbReference type="ARBA" id="ARBA00022448"/>
    </source>
</evidence>
<name>A0A0B1Q0B0_9HYPH</name>
<keyword evidence="4" id="KW-1003">Cell membrane</keyword>
<feature type="transmembrane region" description="Helical" evidence="9">
    <location>
        <begin position="230"/>
        <end position="252"/>
    </location>
</feature>
<dbReference type="Proteomes" id="UP000030826">
    <property type="component" value="Unassembled WGS sequence"/>
</dbReference>
<dbReference type="PANTHER" id="PTHR30614:SF10">
    <property type="entry name" value="ARGININE ABC TRANSPORTER PERMEASE PROTEIN ARTM"/>
    <property type="match status" value="1"/>
</dbReference>
<evidence type="ECO:0000313" key="11">
    <source>
        <dbReference type="EMBL" id="KHJ54193.1"/>
    </source>
</evidence>
<evidence type="ECO:0000256" key="4">
    <source>
        <dbReference type="ARBA" id="ARBA00022475"/>
    </source>
</evidence>
<organism evidence="11 12">
    <name type="scientific">Aureimonas altamirensis</name>
    <dbReference type="NCBI Taxonomy" id="370622"/>
    <lineage>
        <taxon>Bacteria</taxon>
        <taxon>Pseudomonadati</taxon>
        <taxon>Pseudomonadota</taxon>
        <taxon>Alphaproteobacteria</taxon>
        <taxon>Hyphomicrobiales</taxon>
        <taxon>Aurantimonadaceae</taxon>
        <taxon>Aureimonas</taxon>
    </lineage>
</organism>
<reference evidence="11 12" key="1">
    <citation type="submission" date="2014-09" db="EMBL/GenBank/DDBJ databases">
        <title>Isolation and characterization of Aurantimonas altamirensis ON-56566 from clinical sample following a dog bite.</title>
        <authorList>
            <person name="Eshaghi A."/>
            <person name="Li A."/>
            <person name="Shahinas D."/>
            <person name="Bahn P."/>
            <person name="Kus J.V."/>
            <person name="Patel S.N."/>
        </authorList>
    </citation>
    <scope>NUCLEOTIDE SEQUENCE [LARGE SCALE GENOMIC DNA]</scope>
    <source>
        <strain evidence="11 12">ON-56566</strain>
    </source>
</reference>